<keyword evidence="2" id="KW-0812">Transmembrane</keyword>
<evidence type="ECO:0000256" key="1">
    <source>
        <dbReference type="SAM" id="MobiDB-lite"/>
    </source>
</evidence>
<gene>
    <name evidence="3" type="ORF">BJ994_000383</name>
</gene>
<keyword evidence="4" id="KW-1185">Reference proteome</keyword>
<dbReference type="RefSeq" id="WP_167990903.1">
    <property type="nucleotide sequence ID" value="NZ_JAATJL010000001.1"/>
</dbReference>
<dbReference type="Proteomes" id="UP000547458">
    <property type="component" value="Unassembled WGS sequence"/>
</dbReference>
<comment type="caution">
    <text evidence="3">The sequence shown here is derived from an EMBL/GenBank/DDBJ whole genome shotgun (WGS) entry which is preliminary data.</text>
</comment>
<keyword evidence="2" id="KW-0472">Membrane</keyword>
<dbReference type="AlphaFoldDB" id="A0A846RME6"/>
<feature type="transmembrane region" description="Helical" evidence="2">
    <location>
        <begin position="28"/>
        <end position="56"/>
    </location>
</feature>
<organism evidence="3 4">
    <name type="scientific">Arthrobacter pigmenti</name>
    <dbReference type="NCBI Taxonomy" id="271432"/>
    <lineage>
        <taxon>Bacteria</taxon>
        <taxon>Bacillati</taxon>
        <taxon>Actinomycetota</taxon>
        <taxon>Actinomycetes</taxon>
        <taxon>Micrococcales</taxon>
        <taxon>Micrococcaceae</taxon>
        <taxon>Arthrobacter</taxon>
    </lineage>
</organism>
<name>A0A846RME6_9MICC</name>
<evidence type="ECO:0000313" key="3">
    <source>
        <dbReference type="EMBL" id="NJC21307.1"/>
    </source>
</evidence>
<reference evidence="3 4" key="1">
    <citation type="submission" date="2020-03" db="EMBL/GenBank/DDBJ databases">
        <title>Sequencing the genomes of 1000 actinobacteria strains.</title>
        <authorList>
            <person name="Klenk H.-P."/>
        </authorList>
    </citation>
    <scope>NUCLEOTIDE SEQUENCE [LARGE SCALE GENOMIC DNA]</scope>
    <source>
        <strain evidence="3 4">DSM 16403</strain>
    </source>
</reference>
<protein>
    <submittedName>
        <fullName evidence="3">Uncharacterized protein</fullName>
    </submittedName>
</protein>
<proteinExistence type="predicted"/>
<evidence type="ECO:0000313" key="4">
    <source>
        <dbReference type="Proteomes" id="UP000547458"/>
    </source>
</evidence>
<keyword evidence="2" id="KW-1133">Transmembrane helix</keyword>
<evidence type="ECO:0000256" key="2">
    <source>
        <dbReference type="SAM" id="Phobius"/>
    </source>
</evidence>
<accession>A0A846RME6</accession>
<feature type="region of interest" description="Disordered" evidence="1">
    <location>
        <begin position="1"/>
        <end position="20"/>
    </location>
</feature>
<dbReference type="EMBL" id="JAATJL010000001">
    <property type="protein sequence ID" value="NJC21307.1"/>
    <property type="molecule type" value="Genomic_DNA"/>
</dbReference>
<sequence length="91" mass="9476">MKQNPGTPQPADDDARRPAGERGGGARLVLLIAAVGFAVLGLFALLAVLLTALLGAEVWPGFVATAYVCLPLGFVLMVVHVLLGLRLRGRS</sequence>
<feature type="transmembrane region" description="Helical" evidence="2">
    <location>
        <begin position="62"/>
        <end position="85"/>
    </location>
</feature>